<evidence type="ECO:0000256" key="3">
    <source>
        <dbReference type="ARBA" id="ARBA00011209"/>
    </source>
</evidence>
<keyword evidence="7 15" id="KW-0479">Metal-binding</keyword>
<evidence type="ECO:0000256" key="7">
    <source>
        <dbReference type="ARBA" id="ARBA00022723"/>
    </source>
</evidence>
<accession>A0A7W9C8Z4</accession>
<dbReference type="PROSITE" id="PS50886">
    <property type="entry name" value="TRBD"/>
    <property type="match status" value="1"/>
</dbReference>
<evidence type="ECO:0000256" key="2">
    <source>
        <dbReference type="ARBA" id="ARBA00008653"/>
    </source>
</evidence>
<dbReference type="PANTHER" id="PTHR10947">
    <property type="entry name" value="PHENYLALANYL-TRNA SYNTHETASE BETA CHAIN AND LEUCINE-RICH REPEAT-CONTAINING PROTEIN 47"/>
    <property type="match status" value="1"/>
</dbReference>
<dbReference type="Pfam" id="PF03483">
    <property type="entry name" value="B3_4"/>
    <property type="match status" value="1"/>
</dbReference>
<dbReference type="GO" id="GO:0005524">
    <property type="term" value="F:ATP binding"/>
    <property type="evidence" value="ECO:0007669"/>
    <property type="project" value="UniProtKB-UniRule"/>
</dbReference>
<dbReference type="SMART" id="SM00874">
    <property type="entry name" value="B5"/>
    <property type="match status" value="1"/>
</dbReference>
<comment type="subunit">
    <text evidence="3 15">Tetramer of two alpha and two beta subunits.</text>
</comment>
<dbReference type="Pfam" id="PF03147">
    <property type="entry name" value="FDX-ACB"/>
    <property type="match status" value="1"/>
</dbReference>
<dbReference type="InterPro" id="IPR005147">
    <property type="entry name" value="tRNA_synthase_B5-dom"/>
</dbReference>
<dbReference type="SUPFAM" id="SSF55681">
    <property type="entry name" value="Class II aaRS and biotin synthetases"/>
    <property type="match status" value="1"/>
</dbReference>
<evidence type="ECO:0000256" key="6">
    <source>
        <dbReference type="ARBA" id="ARBA00022598"/>
    </source>
</evidence>
<comment type="similarity">
    <text evidence="2 15">Belongs to the phenylalanyl-tRNA synthetase beta subunit family. Type 1 subfamily.</text>
</comment>
<dbReference type="SUPFAM" id="SSF54991">
    <property type="entry name" value="Anticodon-binding domain of PheRS"/>
    <property type="match status" value="1"/>
</dbReference>
<evidence type="ECO:0000256" key="4">
    <source>
        <dbReference type="ARBA" id="ARBA00022490"/>
    </source>
</evidence>
<evidence type="ECO:0000259" key="18">
    <source>
        <dbReference type="PROSITE" id="PS51447"/>
    </source>
</evidence>
<keyword evidence="6 15" id="KW-0436">Ligase</keyword>
<dbReference type="GO" id="GO:0000049">
    <property type="term" value="F:tRNA binding"/>
    <property type="evidence" value="ECO:0007669"/>
    <property type="project" value="UniProtKB-UniRule"/>
</dbReference>
<dbReference type="PROSITE" id="PS51483">
    <property type="entry name" value="B5"/>
    <property type="match status" value="1"/>
</dbReference>
<dbReference type="NCBIfam" id="NF045760">
    <property type="entry name" value="YtpR"/>
    <property type="match status" value="1"/>
</dbReference>
<dbReference type="CDD" id="cd02796">
    <property type="entry name" value="tRNA_bind_bactPheRS"/>
    <property type="match status" value="1"/>
</dbReference>
<dbReference type="SMART" id="SM00873">
    <property type="entry name" value="B3_4"/>
    <property type="match status" value="1"/>
</dbReference>
<dbReference type="InterPro" id="IPR005121">
    <property type="entry name" value="Fdx_antiC-bd"/>
</dbReference>
<dbReference type="Gene3D" id="3.50.40.10">
    <property type="entry name" value="Phenylalanyl-trna Synthetase, Chain B, domain 3"/>
    <property type="match status" value="1"/>
</dbReference>
<dbReference type="InterPro" id="IPR002547">
    <property type="entry name" value="tRNA-bd_dom"/>
</dbReference>
<dbReference type="Proteomes" id="UP000527324">
    <property type="component" value="Unassembled WGS sequence"/>
</dbReference>
<dbReference type="InterPro" id="IPR009061">
    <property type="entry name" value="DNA-bd_dom_put_sf"/>
</dbReference>
<evidence type="ECO:0000313" key="20">
    <source>
        <dbReference type="EMBL" id="MBB5741271.1"/>
    </source>
</evidence>
<keyword evidence="5 16" id="KW-0820">tRNA-binding</keyword>
<dbReference type="Gene3D" id="3.30.930.10">
    <property type="entry name" value="Bira Bifunctional Protein, Domain 2"/>
    <property type="match status" value="1"/>
</dbReference>
<feature type="domain" description="FDX-ACB" evidence="18">
    <location>
        <begin position="724"/>
        <end position="816"/>
    </location>
</feature>
<dbReference type="RefSeq" id="WP_183218086.1">
    <property type="nucleotide sequence ID" value="NZ_CAJFZW010000019.1"/>
</dbReference>
<dbReference type="EMBL" id="JACHOQ010000012">
    <property type="protein sequence ID" value="MBB5741271.1"/>
    <property type="molecule type" value="Genomic_DNA"/>
</dbReference>
<evidence type="ECO:0000256" key="10">
    <source>
        <dbReference type="ARBA" id="ARBA00022842"/>
    </source>
</evidence>
<keyword evidence="21" id="KW-1185">Reference proteome</keyword>
<feature type="binding site" evidence="15">
    <location>
        <position position="478"/>
    </location>
    <ligand>
        <name>Mg(2+)</name>
        <dbReference type="ChEBI" id="CHEBI:18420"/>
        <note>shared with alpha subunit</note>
    </ligand>
</feature>
<dbReference type="NCBIfam" id="TIGR00472">
    <property type="entry name" value="pheT_bact"/>
    <property type="match status" value="1"/>
</dbReference>
<dbReference type="Pfam" id="PF01588">
    <property type="entry name" value="tRNA_bind"/>
    <property type="match status" value="1"/>
</dbReference>
<evidence type="ECO:0000256" key="1">
    <source>
        <dbReference type="ARBA" id="ARBA00004496"/>
    </source>
</evidence>
<evidence type="ECO:0000256" key="11">
    <source>
        <dbReference type="ARBA" id="ARBA00022884"/>
    </source>
</evidence>
<dbReference type="CDD" id="cd00769">
    <property type="entry name" value="PheRS_beta_core"/>
    <property type="match status" value="1"/>
</dbReference>
<dbReference type="PANTHER" id="PTHR10947:SF0">
    <property type="entry name" value="PHENYLALANINE--TRNA LIGASE BETA SUBUNIT"/>
    <property type="match status" value="1"/>
</dbReference>
<dbReference type="InterPro" id="IPR012340">
    <property type="entry name" value="NA-bd_OB-fold"/>
</dbReference>
<evidence type="ECO:0000256" key="14">
    <source>
        <dbReference type="ARBA" id="ARBA00049255"/>
    </source>
</evidence>
<dbReference type="EC" id="6.1.1.20" evidence="15"/>
<evidence type="ECO:0000313" key="21">
    <source>
        <dbReference type="Proteomes" id="UP000527324"/>
    </source>
</evidence>
<keyword evidence="9 15" id="KW-0067">ATP-binding</keyword>
<dbReference type="InterPro" id="IPR004532">
    <property type="entry name" value="Phe-tRNA-ligase_IIc_bsu_bact"/>
</dbReference>
<dbReference type="Pfam" id="PF03484">
    <property type="entry name" value="B5"/>
    <property type="match status" value="1"/>
</dbReference>
<dbReference type="InterPro" id="IPR005146">
    <property type="entry name" value="B3/B4_tRNA-bd"/>
</dbReference>
<dbReference type="HAMAP" id="MF_00283">
    <property type="entry name" value="Phe_tRNA_synth_beta1"/>
    <property type="match status" value="1"/>
</dbReference>
<dbReference type="GO" id="GO:0009328">
    <property type="term" value="C:phenylalanine-tRNA ligase complex"/>
    <property type="evidence" value="ECO:0007669"/>
    <property type="project" value="TreeGrafter"/>
</dbReference>
<evidence type="ECO:0000256" key="5">
    <source>
        <dbReference type="ARBA" id="ARBA00022555"/>
    </source>
</evidence>
<evidence type="ECO:0000256" key="8">
    <source>
        <dbReference type="ARBA" id="ARBA00022741"/>
    </source>
</evidence>
<reference evidence="20 21" key="1">
    <citation type="submission" date="2020-08" db="EMBL/GenBank/DDBJ databases">
        <title>Genomic Encyclopedia of Type Strains, Phase IV (KMG-IV): sequencing the most valuable type-strain genomes for metagenomic binning, comparative biology and taxonomic classification.</title>
        <authorList>
            <person name="Goeker M."/>
        </authorList>
    </citation>
    <scope>NUCLEOTIDE SEQUENCE [LARGE SCALE GENOMIC DNA]</scope>
    <source>
        <strain evidence="20 21">DSM 4731</strain>
    </source>
</reference>
<proteinExistence type="inferred from homology"/>
<comment type="cofactor">
    <cofactor evidence="15">
        <name>Mg(2+)</name>
        <dbReference type="ChEBI" id="CHEBI:18420"/>
    </cofactor>
    <text evidence="15">Binds 2 magnesium ions per tetramer.</text>
</comment>
<dbReference type="Gene3D" id="2.40.50.140">
    <property type="entry name" value="Nucleic acid-binding proteins"/>
    <property type="match status" value="1"/>
</dbReference>
<feature type="binding site" evidence="15">
    <location>
        <position position="477"/>
    </location>
    <ligand>
        <name>Mg(2+)</name>
        <dbReference type="ChEBI" id="CHEBI:18420"/>
        <note>shared with alpha subunit</note>
    </ligand>
</feature>
<dbReference type="SUPFAM" id="SSF50249">
    <property type="entry name" value="Nucleic acid-binding proteins"/>
    <property type="match status" value="1"/>
</dbReference>
<feature type="binding site" evidence="15">
    <location>
        <position position="468"/>
    </location>
    <ligand>
        <name>Mg(2+)</name>
        <dbReference type="ChEBI" id="CHEBI:18420"/>
        <note>shared with alpha subunit</note>
    </ligand>
</feature>
<keyword evidence="10 15" id="KW-0460">Magnesium</keyword>
<evidence type="ECO:0000259" key="19">
    <source>
        <dbReference type="PROSITE" id="PS51483"/>
    </source>
</evidence>
<dbReference type="InterPro" id="IPR041616">
    <property type="entry name" value="PheRS_beta_core"/>
</dbReference>
<keyword evidence="8 15" id="KW-0547">Nucleotide-binding</keyword>
<dbReference type="Pfam" id="PF17759">
    <property type="entry name" value="tRNA_synthFbeta"/>
    <property type="match status" value="1"/>
</dbReference>
<dbReference type="InterPro" id="IPR036690">
    <property type="entry name" value="Fdx_antiC-bd_sf"/>
</dbReference>
<evidence type="ECO:0000256" key="15">
    <source>
        <dbReference type="HAMAP-Rule" id="MF_00283"/>
    </source>
</evidence>
<comment type="caution">
    <text evidence="20">The sequence shown here is derived from an EMBL/GenBank/DDBJ whole genome shotgun (WGS) entry which is preliminary data.</text>
</comment>
<comment type="catalytic activity">
    <reaction evidence="14 15">
        <text>tRNA(Phe) + L-phenylalanine + ATP = L-phenylalanyl-tRNA(Phe) + AMP + diphosphate + H(+)</text>
        <dbReference type="Rhea" id="RHEA:19413"/>
        <dbReference type="Rhea" id="RHEA-COMP:9668"/>
        <dbReference type="Rhea" id="RHEA-COMP:9699"/>
        <dbReference type="ChEBI" id="CHEBI:15378"/>
        <dbReference type="ChEBI" id="CHEBI:30616"/>
        <dbReference type="ChEBI" id="CHEBI:33019"/>
        <dbReference type="ChEBI" id="CHEBI:58095"/>
        <dbReference type="ChEBI" id="CHEBI:78442"/>
        <dbReference type="ChEBI" id="CHEBI:78531"/>
        <dbReference type="ChEBI" id="CHEBI:456215"/>
        <dbReference type="EC" id="6.1.1.20"/>
    </reaction>
</comment>
<comment type="subcellular location">
    <subcellularLocation>
        <location evidence="1 15">Cytoplasm</location>
    </subcellularLocation>
</comment>
<evidence type="ECO:0000256" key="9">
    <source>
        <dbReference type="ARBA" id="ARBA00022840"/>
    </source>
</evidence>
<gene>
    <name evidence="15" type="primary">pheT</name>
    <name evidence="20" type="ORF">GGQ93_003010</name>
</gene>
<dbReference type="PROSITE" id="PS51447">
    <property type="entry name" value="FDX_ACB"/>
    <property type="match status" value="1"/>
</dbReference>
<dbReference type="InterPro" id="IPR033714">
    <property type="entry name" value="tRNA_bind_bactPheRS"/>
</dbReference>
<organism evidence="20 21">
    <name type="scientific">Brevundimonas aurantiaca</name>
    <dbReference type="NCBI Taxonomy" id="74316"/>
    <lineage>
        <taxon>Bacteria</taxon>
        <taxon>Pseudomonadati</taxon>
        <taxon>Pseudomonadota</taxon>
        <taxon>Alphaproteobacteria</taxon>
        <taxon>Caulobacterales</taxon>
        <taxon>Caulobacteraceae</taxon>
        <taxon>Brevundimonas</taxon>
    </lineage>
</organism>
<dbReference type="SUPFAM" id="SSF46955">
    <property type="entry name" value="Putative DNA-binding domain"/>
    <property type="match status" value="1"/>
</dbReference>
<evidence type="ECO:0000256" key="16">
    <source>
        <dbReference type="PROSITE-ProRule" id="PRU00209"/>
    </source>
</evidence>
<dbReference type="Gene3D" id="3.30.56.10">
    <property type="match status" value="2"/>
</dbReference>
<dbReference type="GO" id="GO:0004826">
    <property type="term" value="F:phenylalanine-tRNA ligase activity"/>
    <property type="evidence" value="ECO:0007669"/>
    <property type="project" value="UniProtKB-UniRule"/>
</dbReference>
<protein>
    <recommendedName>
        <fullName evidence="15">Phenylalanine--tRNA ligase beta subunit</fullName>
        <ecNumber evidence="15">6.1.1.20</ecNumber>
    </recommendedName>
    <alternativeName>
        <fullName evidence="15">Phenylalanyl-tRNA synthetase beta subunit</fullName>
        <shortName evidence="15">PheRS</shortName>
    </alternativeName>
</protein>
<keyword evidence="13 15" id="KW-0030">Aminoacyl-tRNA synthetase</keyword>
<dbReference type="SMART" id="SM00896">
    <property type="entry name" value="FDX-ACB"/>
    <property type="match status" value="1"/>
</dbReference>
<evidence type="ECO:0000256" key="13">
    <source>
        <dbReference type="ARBA" id="ARBA00023146"/>
    </source>
</evidence>
<feature type="binding site" evidence="15">
    <location>
        <position position="474"/>
    </location>
    <ligand>
        <name>Mg(2+)</name>
        <dbReference type="ChEBI" id="CHEBI:18420"/>
        <note>shared with alpha subunit</note>
    </ligand>
</feature>
<dbReference type="AlphaFoldDB" id="A0A7W9C8Z4"/>
<dbReference type="InterPro" id="IPR045864">
    <property type="entry name" value="aa-tRNA-synth_II/BPL/LPL"/>
</dbReference>
<feature type="domain" description="TRNA-binding" evidence="17">
    <location>
        <begin position="39"/>
        <end position="148"/>
    </location>
</feature>
<dbReference type="Gene3D" id="3.30.70.380">
    <property type="entry name" value="Ferrodoxin-fold anticodon-binding domain"/>
    <property type="match status" value="1"/>
</dbReference>
<dbReference type="InterPro" id="IPR020825">
    <property type="entry name" value="Phe-tRNA_synthase-like_B3/B4"/>
</dbReference>
<dbReference type="InterPro" id="IPR045060">
    <property type="entry name" value="Phe-tRNA-ligase_IIc_bsu"/>
</dbReference>
<name>A0A7W9C8Z4_9CAUL</name>
<dbReference type="SUPFAM" id="SSF56037">
    <property type="entry name" value="PheT/TilS domain"/>
    <property type="match status" value="1"/>
</dbReference>
<dbReference type="GO" id="GO:0000287">
    <property type="term" value="F:magnesium ion binding"/>
    <property type="evidence" value="ECO:0007669"/>
    <property type="project" value="UniProtKB-UniRule"/>
</dbReference>
<evidence type="ECO:0000256" key="12">
    <source>
        <dbReference type="ARBA" id="ARBA00022917"/>
    </source>
</evidence>
<evidence type="ECO:0000259" key="17">
    <source>
        <dbReference type="PROSITE" id="PS50886"/>
    </source>
</evidence>
<dbReference type="GO" id="GO:0006432">
    <property type="term" value="P:phenylalanyl-tRNA aminoacylation"/>
    <property type="evidence" value="ECO:0007669"/>
    <property type="project" value="UniProtKB-UniRule"/>
</dbReference>
<keyword evidence="12 15" id="KW-0648">Protein biosynthesis</keyword>
<keyword evidence="4 15" id="KW-0963">Cytoplasm</keyword>
<keyword evidence="11 16" id="KW-0694">RNA-binding</keyword>
<feature type="domain" description="B5" evidence="19">
    <location>
        <begin position="411"/>
        <end position="490"/>
    </location>
</feature>
<sequence>MKFTLSWLKDHLETEADVHQIAEAMTMAGLEVEEVLDPAAKLAPFTVARIISAERHPNADRLQVCQVETVDGIKEIVCGAPNARAGLTTIYAPIGAYVPGLGVTLVEKPVRGVVSNGMLCSASELELADESDGIQELPPEIPVGIPVAGLFGAEPVIDFEVTPNRPDWLGVAGIARDLAAAGVGKLKHFDIAVVRGGFPSPISVRLDAPEMCPVFAGRVIRGVKNGPSPAWLQKRLTAIGLRPINRLVDVTNLIAYDRARPLHVYDLAKLSGTEIVVRGGQVSAGTAHIEGGEPEHLIALDGKTYAVSAADCVIADAGGERPIGLGGVMGGESTGCDDDTTDVFLESAWFDPLVIAQTGRALGIHSDAQYRFARGVDPVSVTPGLELATRLILDLCGGEPSEIVFVGEPPAGPAPFAFDPAYVKRLSGMDLPTDRIGTILGQLGFLVQAAPAGQAEPWIVTPPSWRRDVEGRADLVEEVARIEGFDRLPDTPLPEVARPAGGVLSPRQARVRTARRALAALGYAEAVTWSFTKQSTAALFGGGDERLVLENPIAADLDCMRPSALPNLIQAAARNAARGFADAALFEIGPIYLGDGPADQRTVVAGLVAPHAARHWAGVGEDALFALKADLTAVLEEIGAPVASLQLVQGQNRDWWHPGRSARLQLGPKNVMVEFGELHPRVLKALDADAPMLAFEIVLDAVPEPRGQKGKNGSGKARGTADLSAFMPLTRDFAFVVEEAKPVGDLVRAAAGADKALIADVRVFDVYRGKGVDEGFKSVALEVVIQPREATLAEAEIEALSAKVVAAVEKQGGKLRA</sequence>